<evidence type="ECO:0000313" key="3">
    <source>
        <dbReference type="Proteomes" id="UP001605250"/>
    </source>
</evidence>
<evidence type="ECO:0000256" key="1">
    <source>
        <dbReference type="SAM" id="MobiDB-lite"/>
    </source>
</evidence>
<feature type="region of interest" description="Disordered" evidence="1">
    <location>
        <begin position="58"/>
        <end position="102"/>
    </location>
</feature>
<sequence length="102" mass="11558">MEAQIKNMLFGITNRSEIARRIKTSPQNVSSWLKKGKFPPYYVIPLCAALDWGITPHQVDPQLYPNATDGLPPGQQHIESDEGNLIHENQHGRKQGTDRPRN</sequence>
<feature type="compositionally biased region" description="Basic and acidic residues" evidence="1">
    <location>
        <begin position="78"/>
        <end position="102"/>
    </location>
</feature>
<dbReference type="Proteomes" id="UP001605250">
    <property type="component" value="Unassembled WGS sequence"/>
</dbReference>
<evidence type="ECO:0000313" key="2">
    <source>
        <dbReference type="EMBL" id="MFG6076964.1"/>
    </source>
</evidence>
<protein>
    <recommendedName>
        <fullName evidence="4">Helix-turn-helix domain-containing protein</fullName>
    </recommendedName>
</protein>
<dbReference type="EMBL" id="JBGCUC010000009">
    <property type="protein sequence ID" value="MFG6076964.1"/>
    <property type="molecule type" value="Genomic_DNA"/>
</dbReference>
<dbReference type="Gene3D" id="1.10.260.40">
    <property type="entry name" value="lambda repressor-like DNA-binding domains"/>
    <property type="match status" value="1"/>
</dbReference>
<dbReference type="InterPro" id="IPR010982">
    <property type="entry name" value="Lambda_DNA-bd_dom_sf"/>
</dbReference>
<organism evidence="2 3">
    <name type="scientific">Erwinia plantamica</name>
    <dbReference type="NCBI Taxonomy" id="3237104"/>
    <lineage>
        <taxon>Bacteria</taxon>
        <taxon>Pseudomonadati</taxon>
        <taxon>Pseudomonadota</taxon>
        <taxon>Gammaproteobacteria</taxon>
        <taxon>Enterobacterales</taxon>
        <taxon>Erwiniaceae</taxon>
        <taxon>Erwinia</taxon>
    </lineage>
</organism>
<gene>
    <name evidence="2" type="ORF">AB3U87_11410</name>
</gene>
<keyword evidence="3" id="KW-1185">Reference proteome</keyword>
<accession>A0ABW7CL91</accession>
<proteinExistence type="predicted"/>
<reference evidence="2 3" key="1">
    <citation type="submission" date="2024-07" db="EMBL/GenBank/DDBJ databases">
        <title>Novel bacterial strain Erwinia sp. OPT-41 promoting growth of various crops.</title>
        <authorList>
            <person name="Egorshina A."/>
            <person name="Lukyantsev M.A."/>
            <person name="Golubev S.N."/>
            <person name="Muratova A.Y."/>
            <person name="Bulygina E.A."/>
        </authorList>
    </citation>
    <scope>NUCLEOTIDE SEQUENCE [LARGE SCALE GENOMIC DNA]</scope>
    <source>
        <strain evidence="2 3">OPT-41</strain>
    </source>
</reference>
<name>A0ABW7CL91_9GAMM</name>
<evidence type="ECO:0008006" key="4">
    <source>
        <dbReference type="Google" id="ProtNLM"/>
    </source>
</evidence>
<dbReference type="RefSeq" id="WP_394149030.1">
    <property type="nucleotide sequence ID" value="NZ_JBGCUC010000009.1"/>
</dbReference>
<comment type="caution">
    <text evidence="2">The sequence shown here is derived from an EMBL/GenBank/DDBJ whole genome shotgun (WGS) entry which is preliminary data.</text>
</comment>